<reference evidence="3" key="2">
    <citation type="submission" date="2016-10" db="EMBL/GenBank/DDBJ databases">
        <authorList>
            <person name="Wibberg D."/>
        </authorList>
    </citation>
    <scope>NUCLEOTIDE SEQUENCE [LARGE SCALE GENOMIC DNA]</scope>
</reference>
<dbReference type="RefSeq" id="WP_024313629.1">
    <property type="nucleotide sequence ID" value="NZ_FNXB01000034.1"/>
</dbReference>
<sequence length="64" mass="7183">MTNFTLKGLLYGRFEPEKRIPLSQTGMTTDIKCDSCGKIFKRWSILARSSTTCEECLAKAPTAH</sequence>
<keyword evidence="4" id="KW-1185">Reference proteome</keyword>
<evidence type="ECO:0000313" key="4">
    <source>
        <dbReference type="Proteomes" id="UP000198939"/>
    </source>
</evidence>
<evidence type="ECO:0000313" key="1">
    <source>
        <dbReference type="EMBL" id="SEI12848.1"/>
    </source>
</evidence>
<accession>A0A1H8SM10</accession>
<reference evidence="1" key="1">
    <citation type="submission" date="2016-10" db="EMBL/GenBank/DDBJ databases">
        <authorList>
            <person name="de Groot N.N."/>
        </authorList>
    </citation>
    <scope>NUCLEOTIDE SEQUENCE [LARGE SCALE GENOMIC DNA]</scope>
    <source>
        <strain evidence="1">CCBAU85039</strain>
    </source>
</reference>
<dbReference type="Proteomes" id="UP000198939">
    <property type="component" value="Unassembled WGS sequence"/>
</dbReference>
<dbReference type="AlphaFoldDB" id="A0A1H8SM10"/>
<proteinExistence type="predicted"/>
<dbReference type="EMBL" id="FOCV01000025">
    <property type="protein sequence ID" value="SEO79597.1"/>
    <property type="molecule type" value="Genomic_DNA"/>
</dbReference>
<evidence type="ECO:0000313" key="2">
    <source>
        <dbReference type="EMBL" id="SEO79597.1"/>
    </source>
</evidence>
<dbReference type="OrthoDB" id="8373017at2"/>
<dbReference type="EMBL" id="FNXB01000034">
    <property type="protein sequence ID" value="SEI12848.1"/>
    <property type="molecule type" value="Genomic_DNA"/>
</dbReference>
<name>A0A1H8SM10_9HYPH</name>
<protein>
    <submittedName>
        <fullName evidence="1">Uncharacterized protein</fullName>
    </submittedName>
</protein>
<dbReference type="Proteomes" id="UP000183063">
    <property type="component" value="Unassembled WGS sequence"/>
</dbReference>
<evidence type="ECO:0000313" key="3">
    <source>
        <dbReference type="Proteomes" id="UP000183063"/>
    </source>
</evidence>
<gene>
    <name evidence="1" type="ORF">RTCCBAU85039_4860</name>
    <name evidence="2" type="ORF">SAMN05216228_102562</name>
</gene>
<organism evidence="1 3">
    <name type="scientific">Rhizobium tibeticum</name>
    <dbReference type="NCBI Taxonomy" id="501024"/>
    <lineage>
        <taxon>Bacteria</taxon>
        <taxon>Pseudomonadati</taxon>
        <taxon>Pseudomonadota</taxon>
        <taxon>Alphaproteobacteria</taxon>
        <taxon>Hyphomicrobiales</taxon>
        <taxon>Rhizobiaceae</taxon>
        <taxon>Rhizobium/Agrobacterium group</taxon>
        <taxon>Rhizobium</taxon>
    </lineage>
</organism>
<reference evidence="2 4" key="3">
    <citation type="submission" date="2016-10" db="EMBL/GenBank/DDBJ databases">
        <authorList>
            <person name="Varghese N."/>
            <person name="Submissions S."/>
        </authorList>
    </citation>
    <scope>NUCLEOTIDE SEQUENCE [LARGE SCALE GENOMIC DNA]</scope>
    <source>
        <strain evidence="2 4">CGMCC 1.7071</strain>
    </source>
</reference>